<proteinExistence type="inferred from homology"/>
<gene>
    <name evidence="5" type="primary">LOC106813703</name>
</gene>
<dbReference type="RefSeq" id="XP_014673397.1">
    <property type="nucleotide sequence ID" value="XM_014817911.1"/>
</dbReference>
<dbReference type="InterPro" id="IPR019384">
    <property type="entry name" value="FHIP"/>
</dbReference>
<dbReference type="PANTHER" id="PTHR21705:SF11">
    <property type="entry name" value="FHIP FAMILY PROTEIN CG3558"/>
    <property type="match status" value="1"/>
</dbReference>
<evidence type="ECO:0000313" key="5">
    <source>
        <dbReference type="RefSeq" id="XP_014673397.1"/>
    </source>
</evidence>
<feature type="compositionally biased region" description="Basic and acidic residues" evidence="2">
    <location>
        <begin position="771"/>
        <end position="790"/>
    </location>
</feature>
<reference evidence="5" key="1">
    <citation type="submission" date="2025-08" db="UniProtKB">
        <authorList>
            <consortium name="RefSeq"/>
        </authorList>
    </citation>
    <scope>IDENTIFICATION</scope>
</reference>
<evidence type="ECO:0000256" key="1">
    <source>
        <dbReference type="ARBA" id="ARBA00024336"/>
    </source>
</evidence>
<dbReference type="PANTHER" id="PTHR21705">
    <property type="entry name" value="RAI16 PROTEIN-RELATED"/>
    <property type="match status" value="1"/>
</dbReference>
<protein>
    <submittedName>
        <fullName evidence="5">FTS and Hook-interacting protein-like</fullName>
    </submittedName>
</protein>
<dbReference type="InterPro" id="IPR045668">
    <property type="entry name" value="FHIP_KELAA_motif"/>
</dbReference>
<dbReference type="Pfam" id="PF10257">
    <property type="entry name" value="RAI16-like"/>
    <property type="match status" value="1"/>
</dbReference>
<dbReference type="Pfam" id="PF19311">
    <property type="entry name" value="KELAA"/>
    <property type="match status" value="1"/>
</dbReference>
<name>A0ABM1EMH6_PRICU</name>
<evidence type="ECO:0000256" key="2">
    <source>
        <dbReference type="SAM" id="MobiDB-lite"/>
    </source>
</evidence>
<keyword evidence="4" id="KW-1185">Reference proteome</keyword>
<dbReference type="Pfam" id="PF19314">
    <property type="entry name" value="DUF5917"/>
    <property type="match status" value="1"/>
</dbReference>
<feature type="compositionally biased region" description="Low complexity" evidence="2">
    <location>
        <begin position="792"/>
        <end position="810"/>
    </location>
</feature>
<evidence type="ECO:0000259" key="3">
    <source>
        <dbReference type="Pfam" id="PF19314"/>
    </source>
</evidence>
<feature type="region of interest" description="Disordered" evidence="2">
    <location>
        <begin position="1"/>
        <end position="21"/>
    </location>
</feature>
<dbReference type="InterPro" id="IPR045669">
    <property type="entry name" value="FHIP_C"/>
</dbReference>
<sequence length="1054" mass="115097">MSWLRRRSPVPARRPTGDPRPLTDQAACLEALQCHWTDALAIMRLTNIHNNPRIPATADDVESVCNYVQKMAQLLLEEGRNGELHGPMLDLFMTEGILEEVFLWCNSTGEFANRLKLEQLHIYELLIVELQHSILVHKPILRPLLKLLQVCGERSPVDVERSLVSVLNHICMCVSQYDSLLEFFFNAATDTSASKFLVFSILTQFLHRDGAIGEQARNSLLHCMVLSAKFDYVGAYIADESNFCPVLATGLSGLYSRLPRKLEALPEDWHELRDEDKEQLPELETFLGSLEFCNAVVQVAHAAVRDQLIDYVYHGFLVCVMGPALCQELMGIPYSLRHTPYTVSSTDEVVMATAYLKLFISNITDKALMKTFLRFLLVEKLDGAVIIDSIVSRINNSDRLCLVSLSLIHTLLSLNCEEVMLHLVLRHLIPCSHVMVSQIRSLKTMDTYGSSAEKLLSLVPSCCVPALPPIPATPPVSPIDASAAKSLLLRKTNFSQAGFRLGGSRGHHGDARPASAAAAASARLGDYETDYVSYLRDAHAGVGACARACAACWSAPYDGMAPPPDAVVTAAAEAASEAKHAVAVVKHGGPEDEIEEDEVRWRPERVVNGTVETPCEAPVVAAAAAAPPRSRDDSLCDGEVALLSERMALGADLPLVHDWRRLSSEQFESALCRVRTPEGAAAAGDLEESLNEIEAVAASLQLDDETPASSIDDDEAADLSLCLDCEAASAFPPNGEADAHTQSALSQSVLCPEEGSDSLPGGAPKSCQEGQQRRDGAGVMRSKDDERDAGETSAVVRDASSTAAADTPVAPPVAANCDLPGIPSTPLSPVAARFGNPDIGPLFTTVFRKLDNMMENTFYVNLHVTAVVARLACYPQPLMRSFLLNHNLVCQPSVRSLSQVLASVKQQVDSYSHTVGNFDQLLVKARKYLVTRDKVYFEENSSPGTGNRGRGAGTLDGKKVAEKKKGLTNFRFWKQSIVEEEMSPRQELETIPDNKGYRYINRRSSEPPSEGKLETMQLRKAVFCAIVLEEFLKELAAISQEHVALQNNSLDSDL</sequence>
<organism evidence="4 5">
    <name type="scientific">Priapulus caudatus</name>
    <name type="common">Priapulid worm</name>
    <dbReference type="NCBI Taxonomy" id="37621"/>
    <lineage>
        <taxon>Eukaryota</taxon>
        <taxon>Metazoa</taxon>
        <taxon>Ecdysozoa</taxon>
        <taxon>Scalidophora</taxon>
        <taxon>Priapulida</taxon>
        <taxon>Priapulimorpha</taxon>
        <taxon>Priapulimorphida</taxon>
        <taxon>Priapulidae</taxon>
        <taxon>Priapulus</taxon>
    </lineage>
</organism>
<dbReference type="Proteomes" id="UP000695022">
    <property type="component" value="Unplaced"/>
</dbReference>
<evidence type="ECO:0000313" key="4">
    <source>
        <dbReference type="Proteomes" id="UP000695022"/>
    </source>
</evidence>
<feature type="region of interest" description="Disordered" evidence="2">
    <location>
        <begin position="750"/>
        <end position="810"/>
    </location>
</feature>
<feature type="domain" description="FHF complex subunit HOOK-interacting protein C-terminal" evidence="3">
    <location>
        <begin position="839"/>
        <end position="931"/>
    </location>
</feature>
<dbReference type="GeneID" id="106813703"/>
<comment type="similarity">
    <text evidence="1">Belongs to the FHIP family.</text>
</comment>
<accession>A0ABM1EMH6</accession>